<name>A0A8S8ZRU5_SORMA</name>
<evidence type="ECO:0000256" key="1">
    <source>
        <dbReference type="SAM" id="Coils"/>
    </source>
</evidence>
<reference evidence="2 3" key="1">
    <citation type="submission" date="2017-07" db="EMBL/GenBank/DDBJ databases">
        <title>Genome sequence of the Sordaria macrospora wild type strain R19027.</title>
        <authorList>
            <person name="Nowrousian M."/>
            <person name="Teichert I."/>
            <person name="Kueck U."/>
        </authorList>
    </citation>
    <scope>NUCLEOTIDE SEQUENCE [LARGE SCALE GENOMIC DNA]</scope>
    <source>
        <strain evidence="2 3">R19027</strain>
        <tissue evidence="2">Mycelium</tissue>
    </source>
</reference>
<sequence>MDESRAESLVATDDKGKMLVTLLKTVLTNCALKIDDATGQLLVDLHDQATAAERDKLQSSLEDLTRDHNAAKAKNDELTDKLAKLEQNHPDAELPRLLEEMENDLAKWRSRGRAWQDQLEKKDAYIQSLRSELDNETRQHKVTRRLRALY</sequence>
<keyword evidence="1" id="KW-0175">Coiled coil</keyword>
<feature type="coiled-coil region" evidence="1">
    <location>
        <begin position="54"/>
        <end position="146"/>
    </location>
</feature>
<dbReference type="VEuPathDB" id="FungiDB:SMAC_09522"/>
<dbReference type="AlphaFoldDB" id="A0A8S8ZRU5"/>
<accession>A0A8S8ZRU5</accession>
<organism evidence="2 3">
    <name type="scientific">Sordaria macrospora</name>
    <dbReference type="NCBI Taxonomy" id="5147"/>
    <lineage>
        <taxon>Eukaryota</taxon>
        <taxon>Fungi</taxon>
        <taxon>Dikarya</taxon>
        <taxon>Ascomycota</taxon>
        <taxon>Pezizomycotina</taxon>
        <taxon>Sordariomycetes</taxon>
        <taxon>Sordariomycetidae</taxon>
        <taxon>Sordariales</taxon>
        <taxon>Sordariaceae</taxon>
        <taxon>Sordaria</taxon>
    </lineage>
</organism>
<dbReference type="EMBL" id="NMPR01000060">
    <property type="protein sequence ID" value="KAA8632189.1"/>
    <property type="molecule type" value="Genomic_DNA"/>
</dbReference>
<protein>
    <submittedName>
        <fullName evidence="2">Uncharacterized protein</fullName>
    </submittedName>
</protein>
<evidence type="ECO:0000313" key="3">
    <source>
        <dbReference type="Proteomes" id="UP000433876"/>
    </source>
</evidence>
<comment type="caution">
    <text evidence="2">The sequence shown here is derived from an EMBL/GenBank/DDBJ whole genome shotgun (WGS) entry which is preliminary data.</text>
</comment>
<proteinExistence type="predicted"/>
<gene>
    <name evidence="2" type="ORF">SMACR_09522</name>
</gene>
<dbReference type="Proteomes" id="UP000433876">
    <property type="component" value="Unassembled WGS sequence"/>
</dbReference>
<evidence type="ECO:0000313" key="2">
    <source>
        <dbReference type="EMBL" id="KAA8632189.1"/>
    </source>
</evidence>